<gene>
    <name evidence="1" type="ORF">K227x_32300</name>
</gene>
<sequence length="404" mass="46326">MIELSSNHARRLVVAHQGLHKSHAFGRGTSALSACIERLGYIQIDTISVVHRAHHHTFWTRVPTYREAQLDTLQRERKVFEYWSHAAAYLPMQDYRYCLPYMNAVASGQKKHWYTPDRKVMAAVMRRIRSSGAAMARDFEASADDKQHFWGSKKPAKIALEQLFIEGKLMVSHREGFQKVFDLTERVLPPGLDTTTPSNEEFIRYLVQRTIQSQGIVTETEIGYLRKGTKADIKKQVQQMLADGEIAEVSVAGKPEVYYSREDCIHKASKVRVAKKVRLLSPFDNLVIQRKRVTNLFDFDYQIECYVPEGKRVYGYFCLPILYGDKLVGRLDPKADRKNRTLIVRNLVIEKTIKDVDAFVDQLARAIDSFARFNGCERTTVQRVNHKKIAAALADQLSCSDDPQ</sequence>
<evidence type="ECO:0000313" key="2">
    <source>
        <dbReference type="Proteomes" id="UP000318538"/>
    </source>
</evidence>
<dbReference type="PANTHER" id="PTHR30528">
    <property type="entry name" value="CYTOPLASMIC PROTEIN"/>
    <property type="match status" value="1"/>
</dbReference>
<organism evidence="1 2">
    <name type="scientific">Rubripirellula lacrimiformis</name>
    <dbReference type="NCBI Taxonomy" id="1930273"/>
    <lineage>
        <taxon>Bacteria</taxon>
        <taxon>Pseudomonadati</taxon>
        <taxon>Planctomycetota</taxon>
        <taxon>Planctomycetia</taxon>
        <taxon>Pirellulales</taxon>
        <taxon>Pirellulaceae</taxon>
        <taxon>Rubripirellula</taxon>
    </lineage>
</organism>
<dbReference type="AlphaFoldDB" id="A0A517NCH0"/>
<evidence type="ECO:0000313" key="1">
    <source>
        <dbReference type="EMBL" id="QDT04833.1"/>
    </source>
</evidence>
<dbReference type="KEGG" id="rlc:K227x_32300"/>
<dbReference type="PANTHER" id="PTHR30528:SF0">
    <property type="entry name" value="CYTOPLASMIC PROTEIN"/>
    <property type="match status" value="1"/>
</dbReference>
<name>A0A517NCH0_9BACT</name>
<reference evidence="1 2" key="1">
    <citation type="submission" date="2019-02" db="EMBL/GenBank/DDBJ databases">
        <title>Deep-cultivation of Planctomycetes and their phenomic and genomic characterization uncovers novel biology.</title>
        <authorList>
            <person name="Wiegand S."/>
            <person name="Jogler M."/>
            <person name="Boedeker C."/>
            <person name="Pinto D."/>
            <person name="Vollmers J."/>
            <person name="Rivas-Marin E."/>
            <person name="Kohn T."/>
            <person name="Peeters S.H."/>
            <person name="Heuer A."/>
            <person name="Rast P."/>
            <person name="Oberbeckmann S."/>
            <person name="Bunk B."/>
            <person name="Jeske O."/>
            <person name="Meyerdierks A."/>
            <person name="Storesund J.E."/>
            <person name="Kallscheuer N."/>
            <person name="Luecker S."/>
            <person name="Lage O.M."/>
            <person name="Pohl T."/>
            <person name="Merkel B.J."/>
            <person name="Hornburger P."/>
            <person name="Mueller R.-W."/>
            <person name="Bruemmer F."/>
            <person name="Labrenz M."/>
            <person name="Spormann A.M."/>
            <person name="Op den Camp H."/>
            <person name="Overmann J."/>
            <person name="Amann R."/>
            <person name="Jetten M.S.M."/>
            <person name="Mascher T."/>
            <person name="Medema M.H."/>
            <person name="Devos D.P."/>
            <person name="Kaster A.-K."/>
            <person name="Ovreas L."/>
            <person name="Rohde M."/>
            <person name="Galperin M.Y."/>
            <person name="Jogler C."/>
        </authorList>
    </citation>
    <scope>NUCLEOTIDE SEQUENCE [LARGE SCALE GENOMIC DNA]</scope>
    <source>
        <strain evidence="1 2">K22_7</strain>
    </source>
</reference>
<dbReference type="RefSeq" id="WP_246145819.1">
    <property type="nucleotide sequence ID" value="NZ_CP036525.1"/>
</dbReference>
<dbReference type="Pfam" id="PF06224">
    <property type="entry name" value="AlkZ-like"/>
    <property type="match status" value="1"/>
</dbReference>
<accession>A0A517NCH0</accession>
<keyword evidence="2" id="KW-1185">Reference proteome</keyword>
<protein>
    <recommendedName>
        <fullName evidence="3">Winged helix-turn-helix domain-containing protein</fullName>
    </recommendedName>
</protein>
<proteinExistence type="predicted"/>
<dbReference type="InterPro" id="IPR009351">
    <property type="entry name" value="AlkZ-like"/>
</dbReference>
<dbReference type="Proteomes" id="UP000318538">
    <property type="component" value="Chromosome"/>
</dbReference>
<evidence type="ECO:0008006" key="3">
    <source>
        <dbReference type="Google" id="ProtNLM"/>
    </source>
</evidence>
<dbReference type="EMBL" id="CP036525">
    <property type="protein sequence ID" value="QDT04833.1"/>
    <property type="molecule type" value="Genomic_DNA"/>
</dbReference>